<dbReference type="InterPro" id="IPR012674">
    <property type="entry name" value="Calycin"/>
</dbReference>
<dbReference type="InterPro" id="IPR000566">
    <property type="entry name" value="Lipocln_cytosolic_FA-bd_dom"/>
</dbReference>
<comment type="caution">
    <text evidence="14">The sequence shown here is derived from an EMBL/GenBank/DDBJ whole genome shotgun (WGS) entry which is preliminary data.</text>
</comment>
<keyword evidence="7" id="KW-0564">Palmitate</keyword>
<evidence type="ECO:0000256" key="6">
    <source>
        <dbReference type="ARBA" id="ARBA00023136"/>
    </source>
</evidence>
<evidence type="ECO:0000259" key="13">
    <source>
        <dbReference type="Pfam" id="PF08212"/>
    </source>
</evidence>
<evidence type="ECO:0000313" key="15">
    <source>
        <dbReference type="Proteomes" id="UP000461443"/>
    </source>
</evidence>
<evidence type="ECO:0000256" key="8">
    <source>
        <dbReference type="ARBA" id="ARBA00023237"/>
    </source>
</evidence>
<dbReference type="PROSITE" id="PS51257">
    <property type="entry name" value="PROKAR_LIPOPROTEIN"/>
    <property type="match status" value="1"/>
</dbReference>
<comment type="subunit">
    <text evidence="3 12">Homodimer.</text>
</comment>
<evidence type="ECO:0000256" key="7">
    <source>
        <dbReference type="ARBA" id="ARBA00023139"/>
    </source>
</evidence>
<keyword evidence="6 12" id="KW-0472">Membrane</keyword>
<dbReference type="InterPro" id="IPR022271">
    <property type="entry name" value="Lipocalin_ApoD"/>
</dbReference>
<dbReference type="PROSITE" id="PS00213">
    <property type="entry name" value="LIPOCALIN"/>
    <property type="match status" value="1"/>
</dbReference>
<evidence type="ECO:0000256" key="12">
    <source>
        <dbReference type="PIRNR" id="PIRNR036893"/>
    </source>
</evidence>
<reference evidence="14 15" key="2">
    <citation type="submission" date="2020-02" db="EMBL/GenBank/DDBJ databases">
        <title>The new genus of Enterobacteriales.</title>
        <authorList>
            <person name="Kim I.S."/>
        </authorList>
    </citation>
    <scope>NUCLEOTIDE SEQUENCE [LARGE SCALE GENOMIC DNA]</scope>
    <source>
        <strain evidence="14 15">SAP-6</strain>
    </source>
</reference>
<dbReference type="NCBIfam" id="NF007786">
    <property type="entry name" value="PRK10477.1"/>
    <property type="match status" value="1"/>
</dbReference>
<evidence type="ECO:0000256" key="1">
    <source>
        <dbReference type="ARBA" id="ARBA00004459"/>
    </source>
</evidence>
<evidence type="ECO:0000256" key="10">
    <source>
        <dbReference type="ARBA" id="ARBA00057024"/>
    </source>
</evidence>
<feature type="chain" id="PRO_5033202083" description="Outer membrane lipoprotein Blc" evidence="12">
    <location>
        <begin position="22"/>
        <end position="174"/>
    </location>
</feature>
<dbReference type="Proteomes" id="UP000461443">
    <property type="component" value="Unassembled WGS sequence"/>
</dbReference>
<dbReference type="InterPro" id="IPR002446">
    <property type="entry name" value="Lipocalin_bac"/>
</dbReference>
<sequence>MSVWKTAALVASSLLSLSCSVSPPSGVKPVQNFNVNRYLGTWHEIARLDHRFERGLDHVTAHYSLRDDGGVNVINKGFSPAKQRWQQSNGKAYFLDSPRQASLKVSFFGPFYGGYHVIELDAQYGYALVSGPNRDYLWILARGKTLPEATRAHLVDTARRQGFPVDHLIWVDQS</sequence>
<evidence type="ECO:0000256" key="5">
    <source>
        <dbReference type="ARBA" id="ARBA00023121"/>
    </source>
</evidence>
<dbReference type="FunFam" id="2.40.128.20:FF:000002">
    <property type="entry name" value="Outer membrane lipoprotein Blc"/>
    <property type="match status" value="1"/>
</dbReference>
<dbReference type="InterPro" id="IPR022272">
    <property type="entry name" value="Lipocalin_CS"/>
</dbReference>
<dbReference type="SUPFAM" id="SSF50814">
    <property type="entry name" value="Lipocalins"/>
    <property type="match status" value="1"/>
</dbReference>
<evidence type="ECO:0000256" key="3">
    <source>
        <dbReference type="ARBA" id="ARBA00011738"/>
    </source>
</evidence>
<dbReference type="CDD" id="cd19438">
    <property type="entry name" value="lipocalin_Blc-like"/>
    <property type="match status" value="1"/>
</dbReference>
<evidence type="ECO:0000256" key="9">
    <source>
        <dbReference type="ARBA" id="ARBA00023288"/>
    </source>
</evidence>
<comment type="function">
    <text evidence="10 12">Involved in the storage or transport of lipids necessary for membrane maintenance under stressful conditions. Displays a binding preference for lysophospholipids.</text>
</comment>
<evidence type="ECO:0000256" key="4">
    <source>
        <dbReference type="ARBA" id="ARBA00022729"/>
    </source>
</evidence>
<keyword evidence="4 12" id="KW-0732">Signal</keyword>
<evidence type="ECO:0000313" key="14">
    <source>
        <dbReference type="EMBL" id="NDL61455.1"/>
    </source>
</evidence>
<comment type="subcellular location">
    <subcellularLocation>
        <location evidence="1">Cell outer membrane</location>
        <topology evidence="1">Lipid-anchor</topology>
    </subcellularLocation>
</comment>
<evidence type="ECO:0000256" key="2">
    <source>
        <dbReference type="ARBA" id="ARBA00006889"/>
    </source>
</evidence>
<comment type="similarity">
    <text evidence="2 12">Belongs to the calycin superfamily. Lipocalin family.</text>
</comment>
<reference evidence="14 15" key="1">
    <citation type="submission" date="2019-12" db="EMBL/GenBank/DDBJ databases">
        <authorList>
            <person name="Lee S.D."/>
        </authorList>
    </citation>
    <scope>NUCLEOTIDE SEQUENCE [LARGE SCALE GENOMIC DNA]</scope>
    <source>
        <strain evidence="14 15">SAP-6</strain>
    </source>
</reference>
<dbReference type="PANTHER" id="PTHR10612">
    <property type="entry name" value="APOLIPOPROTEIN D"/>
    <property type="match status" value="1"/>
</dbReference>
<dbReference type="RefSeq" id="WP_162364127.1">
    <property type="nucleotide sequence ID" value="NZ_WUBS01000001.1"/>
</dbReference>
<proteinExistence type="inferred from homology"/>
<dbReference type="GO" id="GO:0008289">
    <property type="term" value="F:lipid binding"/>
    <property type="evidence" value="ECO:0007669"/>
    <property type="project" value="UniProtKB-UniRule"/>
</dbReference>
<dbReference type="GO" id="GO:0009279">
    <property type="term" value="C:cell outer membrane"/>
    <property type="evidence" value="ECO:0007669"/>
    <property type="project" value="UniProtKB-SubCell"/>
</dbReference>
<dbReference type="PANTHER" id="PTHR10612:SF34">
    <property type="entry name" value="APOLIPOPROTEIN D"/>
    <property type="match status" value="1"/>
</dbReference>
<accession>A0A845SJE3</accession>
<name>A0A845SJE3_9GAMM</name>
<keyword evidence="15" id="KW-1185">Reference proteome</keyword>
<dbReference type="Gene3D" id="2.40.128.20">
    <property type="match status" value="1"/>
</dbReference>
<keyword evidence="9 12" id="KW-0449">Lipoprotein</keyword>
<dbReference type="InterPro" id="IPR047202">
    <property type="entry name" value="Lipocalin_Blc-like_dom"/>
</dbReference>
<feature type="signal peptide" evidence="12">
    <location>
        <begin position="1"/>
        <end position="21"/>
    </location>
</feature>
<gene>
    <name evidence="14" type="primary">blc</name>
    <name evidence="14" type="ORF">GRH90_01550</name>
</gene>
<feature type="domain" description="Lipocalin/cytosolic fatty-acid binding" evidence="13">
    <location>
        <begin position="34"/>
        <end position="173"/>
    </location>
</feature>
<organism evidence="14 15">
    <name type="scientific">Acerihabitans arboris</name>
    <dbReference type="NCBI Taxonomy" id="2691583"/>
    <lineage>
        <taxon>Bacteria</taxon>
        <taxon>Pseudomonadati</taxon>
        <taxon>Pseudomonadota</taxon>
        <taxon>Gammaproteobacteria</taxon>
        <taxon>Enterobacterales</taxon>
        <taxon>Pectobacteriaceae</taxon>
        <taxon>Acerihabitans</taxon>
    </lineage>
</organism>
<dbReference type="EMBL" id="WUBS01000001">
    <property type="protein sequence ID" value="NDL61455.1"/>
    <property type="molecule type" value="Genomic_DNA"/>
</dbReference>
<dbReference type="Pfam" id="PF08212">
    <property type="entry name" value="Lipocalin_2"/>
    <property type="match status" value="1"/>
</dbReference>
<dbReference type="PIRSF" id="PIRSF036893">
    <property type="entry name" value="Lipocalin_ApoD"/>
    <property type="match status" value="1"/>
</dbReference>
<dbReference type="AlphaFoldDB" id="A0A845SJE3"/>
<evidence type="ECO:0000256" key="11">
    <source>
        <dbReference type="ARBA" id="ARBA00071217"/>
    </source>
</evidence>
<dbReference type="PRINTS" id="PR01171">
    <property type="entry name" value="BCTLIPOCALIN"/>
</dbReference>
<keyword evidence="5 12" id="KW-0446">Lipid-binding</keyword>
<protein>
    <recommendedName>
        <fullName evidence="11 12">Outer membrane lipoprotein Blc</fullName>
    </recommendedName>
</protein>
<keyword evidence="8 12" id="KW-0998">Cell outer membrane</keyword>
<dbReference type="GO" id="GO:0006950">
    <property type="term" value="P:response to stress"/>
    <property type="evidence" value="ECO:0007669"/>
    <property type="project" value="UniProtKB-ARBA"/>
</dbReference>